<dbReference type="EMBL" id="CAMAPE010000038">
    <property type="protein sequence ID" value="CAH9099399.1"/>
    <property type="molecule type" value="Genomic_DNA"/>
</dbReference>
<protein>
    <recommendedName>
        <fullName evidence="3">OTU domain-containing protein</fullName>
    </recommendedName>
</protein>
<accession>A0A9P0ZGD3</accession>
<organism evidence="1 2">
    <name type="scientific">Cuscuta europaea</name>
    <name type="common">European dodder</name>
    <dbReference type="NCBI Taxonomy" id="41803"/>
    <lineage>
        <taxon>Eukaryota</taxon>
        <taxon>Viridiplantae</taxon>
        <taxon>Streptophyta</taxon>
        <taxon>Embryophyta</taxon>
        <taxon>Tracheophyta</taxon>
        <taxon>Spermatophyta</taxon>
        <taxon>Magnoliopsida</taxon>
        <taxon>eudicotyledons</taxon>
        <taxon>Gunneridae</taxon>
        <taxon>Pentapetalae</taxon>
        <taxon>asterids</taxon>
        <taxon>lamiids</taxon>
        <taxon>Solanales</taxon>
        <taxon>Convolvulaceae</taxon>
        <taxon>Cuscuteae</taxon>
        <taxon>Cuscuta</taxon>
        <taxon>Cuscuta subgen. Cuscuta</taxon>
    </lineage>
</organism>
<dbReference type="Gene3D" id="3.90.70.80">
    <property type="match status" value="1"/>
</dbReference>
<name>A0A9P0ZGD3_CUSEU</name>
<proteinExistence type="predicted"/>
<evidence type="ECO:0008006" key="3">
    <source>
        <dbReference type="Google" id="ProtNLM"/>
    </source>
</evidence>
<comment type="caution">
    <text evidence="1">The sequence shown here is derived from an EMBL/GenBank/DDBJ whole genome shotgun (WGS) entry which is preliminary data.</text>
</comment>
<evidence type="ECO:0000313" key="2">
    <source>
        <dbReference type="Proteomes" id="UP001152484"/>
    </source>
</evidence>
<dbReference type="Proteomes" id="UP001152484">
    <property type="component" value="Unassembled WGS sequence"/>
</dbReference>
<dbReference type="OrthoDB" id="1694816at2759"/>
<keyword evidence="2" id="KW-1185">Reference proteome</keyword>
<dbReference type="CDD" id="cd22744">
    <property type="entry name" value="OTU"/>
    <property type="match status" value="1"/>
</dbReference>
<reference evidence="1" key="1">
    <citation type="submission" date="2022-07" db="EMBL/GenBank/DDBJ databases">
        <authorList>
            <person name="Macas J."/>
            <person name="Novak P."/>
            <person name="Neumann P."/>
        </authorList>
    </citation>
    <scope>NUCLEOTIDE SEQUENCE</scope>
</reference>
<feature type="non-terminal residue" evidence="1">
    <location>
        <position position="1"/>
    </location>
</feature>
<gene>
    <name evidence="1" type="ORF">CEURO_LOCUS14458</name>
</gene>
<sequence>MLEHISKVVDVIGDGHCGYRSFAELLGWGEIEWVRVQRELAEELDHHRGLYDPICLLGTIDDLRKQIDYYISPTPPRHWIHMPHTWLIFATLYQVILVHLDLHEPVTCLPMIAPPGSSPPETIFCIARLHSQQHYIAIWLNNNAQLPPVITTWSYYHDASVTGWDTPLLHRIKQFTERRNFIRDP</sequence>
<dbReference type="AlphaFoldDB" id="A0A9P0ZGD3"/>
<evidence type="ECO:0000313" key="1">
    <source>
        <dbReference type="EMBL" id="CAH9099399.1"/>
    </source>
</evidence>